<accession>D2R1H3</accession>
<dbReference type="AlphaFoldDB" id="D2R1H3"/>
<organism evidence="2 3">
    <name type="scientific">Pirellula staleyi (strain ATCC 27377 / DSM 6068 / ICPB 4128)</name>
    <name type="common">Pirella staleyi</name>
    <dbReference type="NCBI Taxonomy" id="530564"/>
    <lineage>
        <taxon>Bacteria</taxon>
        <taxon>Pseudomonadati</taxon>
        <taxon>Planctomycetota</taxon>
        <taxon>Planctomycetia</taxon>
        <taxon>Pirellulales</taxon>
        <taxon>Pirellulaceae</taxon>
        <taxon>Pirellula</taxon>
    </lineage>
</organism>
<reference evidence="2 3" key="1">
    <citation type="journal article" date="2009" name="Stand. Genomic Sci.">
        <title>Complete genome sequence of Pirellula staleyi type strain (ATCC 27377).</title>
        <authorList>
            <person name="Clum A."/>
            <person name="Tindall B.J."/>
            <person name="Sikorski J."/>
            <person name="Ivanova N."/>
            <person name="Mavrommatis K."/>
            <person name="Lucas S."/>
            <person name="Glavina del Rio T."/>
            <person name="Nolan M."/>
            <person name="Chen F."/>
            <person name="Tice H."/>
            <person name="Pitluck S."/>
            <person name="Cheng J.F."/>
            <person name="Chertkov O."/>
            <person name="Brettin T."/>
            <person name="Han C."/>
            <person name="Detter J.C."/>
            <person name="Kuske C."/>
            <person name="Bruce D."/>
            <person name="Goodwin L."/>
            <person name="Ovchinikova G."/>
            <person name="Pati A."/>
            <person name="Mikhailova N."/>
            <person name="Chen A."/>
            <person name="Palaniappan K."/>
            <person name="Land M."/>
            <person name="Hauser L."/>
            <person name="Chang Y.J."/>
            <person name="Jeffries C.D."/>
            <person name="Chain P."/>
            <person name="Rohde M."/>
            <person name="Goker M."/>
            <person name="Bristow J."/>
            <person name="Eisen J.A."/>
            <person name="Markowitz V."/>
            <person name="Hugenholtz P."/>
            <person name="Kyrpides N.C."/>
            <person name="Klenk H.P."/>
            <person name="Lapidus A."/>
        </authorList>
    </citation>
    <scope>NUCLEOTIDE SEQUENCE [LARGE SCALE GENOMIC DNA]</scope>
    <source>
        <strain evidence="3">ATCC 27377 / DSM 6068 / ICPB 4128</strain>
    </source>
</reference>
<dbReference type="HOGENOM" id="CLU_1667770_0_0_0"/>
<feature type="compositionally biased region" description="Polar residues" evidence="1">
    <location>
        <begin position="103"/>
        <end position="115"/>
    </location>
</feature>
<gene>
    <name evidence="2" type="ordered locus">Psta_0263</name>
</gene>
<keyword evidence="3" id="KW-1185">Reference proteome</keyword>
<evidence type="ECO:0000313" key="2">
    <source>
        <dbReference type="EMBL" id="ADB14958.1"/>
    </source>
</evidence>
<name>D2R1H3_PIRSD</name>
<dbReference type="Proteomes" id="UP000001887">
    <property type="component" value="Chromosome"/>
</dbReference>
<feature type="region of interest" description="Disordered" evidence="1">
    <location>
        <begin position="72"/>
        <end position="122"/>
    </location>
</feature>
<evidence type="ECO:0000256" key="1">
    <source>
        <dbReference type="SAM" id="MobiDB-lite"/>
    </source>
</evidence>
<proteinExistence type="predicted"/>
<dbReference type="KEGG" id="psl:Psta_0263"/>
<evidence type="ECO:0000313" key="3">
    <source>
        <dbReference type="Proteomes" id="UP000001887"/>
    </source>
</evidence>
<sequence>MEPISYRRKIRRALRRKWLENDGNPFQQETKKPQSFRGFPQLTLIVWLNQYSLRESNESAQRVDWKASCDNHQEVGGAKSGARQLSRLETAAGDDLASDATAHGQQEQTSGAQCSPSPPAVLVDPLETDLRHVVDHWPNLSPAIRQTILEIIRATAGK</sequence>
<protein>
    <submittedName>
        <fullName evidence="2">Uncharacterized protein</fullName>
    </submittedName>
</protein>
<dbReference type="EMBL" id="CP001848">
    <property type="protein sequence ID" value="ADB14958.1"/>
    <property type="molecule type" value="Genomic_DNA"/>
</dbReference>